<protein>
    <recommendedName>
        <fullName evidence="7">UDP-N-acetylmuramoyl-L-alanyl-D-glutamate--2,6-diaminopimelate ligase</fullName>
        <ecNumber evidence="7">6.3.2.13</ecNumber>
    </recommendedName>
    <alternativeName>
        <fullName evidence="7">Meso-A2pm-adding enzyme</fullName>
    </alternativeName>
    <alternativeName>
        <fullName evidence="7">Meso-diaminopimelate-adding enzyme</fullName>
    </alternativeName>
    <alternativeName>
        <fullName evidence="7">UDP-MurNAc-L-Ala-D-Glu:meso-diaminopimelate ligase</fullName>
    </alternativeName>
    <alternativeName>
        <fullName evidence="7">UDP-MurNAc-tripeptide synthetase</fullName>
    </alternativeName>
    <alternativeName>
        <fullName evidence="7">UDP-N-acetylmuramyl-tripeptide synthetase</fullName>
    </alternativeName>
</protein>
<feature type="binding site" evidence="7">
    <location>
        <begin position="117"/>
        <end position="123"/>
    </location>
    <ligand>
        <name>ATP</name>
        <dbReference type="ChEBI" id="CHEBI:30616"/>
    </ligand>
</feature>
<comment type="cofactor">
    <cofactor evidence="7">
        <name>Mg(2+)</name>
        <dbReference type="ChEBI" id="CHEBI:18420"/>
    </cofactor>
</comment>
<keyword evidence="7" id="KW-0460">Magnesium</keyword>
<comment type="PTM">
    <text evidence="7">Carboxylation is probably crucial for Mg(2+) binding and, consequently, for the gamma-phosphate positioning of ATP.</text>
</comment>
<feature type="binding site" evidence="7">
    <location>
        <position position="467"/>
    </location>
    <ligand>
        <name>meso-2,6-diaminopimelate</name>
        <dbReference type="ChEBI" id="CHEBI:57791"/>
    </ligand>
</feature>
<accession>A0A437Q7M2</accession>
<comment type="catalytic activity">
    <reaction evidence="7">
        <text>UDP-N-acetyl-alpha-D-muramoyl-L-alanyl-D-glutamate + meso-2,6-diaminopimelate + ATP = UDP-N-acetyl-alpha-D-muramoyl-L-alanyl-gamma-D-glutamyl-meso-2,6-diaminopimelate + ADP + phosphate + H(+)</text>
        <dbReference type="Rhea" id="RHEA:23676"/>
        <dbReference type="ChEBI" id="CHEBI:15378"/>
        <dbReference type="ChEBI" id="CHEBI:30616"/>
        <dbReference type="ChEBI" id="CHEBI:43474"/>
        <dbReference type="ChEBI" id="CHEBI:57791"/>
        <dbReference type="ChEBI" id="CHEBI:83900"/>
        <dbReference type="ChEBI" id="CHEBI:83905"/>
        <dbReference type="ChEBI" id="CHEBI:456216"/>
        <dbReference type="EC" id="6.3.2.13"/>
    </reaction>
</comment>
<dbReference type="GO" id="GO:0008765">
    <property type="term" value="F:UDP-N-acetylmuramoylalanyl-D-glutamate-2,6-diaminopimelate ligase activity"/>
    <property type="evidence" value="ECO:0007669"/>
    <property type="project" value="UniProtKB-UniRule"/>
</dbReference>
<dbReference type="Pfam" id="PF01225">
    <property type="entry name" value="Mur_ligase"/>
    <property type="match status" value="1"/>
</dbReference>
<dbReference type="EMBL" id="SACQ01000005">
    <property type="protein sequence ID" value="RVU30478.1"/>
    <property type="molecule type" value="Genomic_DNA"/>
</dbReference>
<feature type="binding site" evidence="7">
    <location>
        <position position="192"/>
    </location>
    <ligand>
        <name>UDP-N-acetyl-alpha-D-muramoyl-L-alanyl-D-glutamate</name>
        <dbReference type="ChEBI" id="CHEBI:83900"/>
    </ligand>
</feature>
<keyword evidence="7" id="KW-0963">Cytoplasm</keyword>
<dbReference type="GO" id="GO:0071555">
    <property type="term" value="P:cell wall organization"/>
    <property type="evidence" value="ECO:0007669"/>
    <property type="project" value="UniProtKB-KW"/>
</dbReference>
<evidence type="ECO:0000259" key="11">
    <source>
        <dbReference type="Pfam" id="PF08245"/>
    </source>
</evidence>
<comment type="pathway">
    <text evidence="7 8">Cell wall biogenesis; peptidoglycan biosynthesis.</text>
</comment>
<proteinExistence type="inferred from homology"/>
<organism evidence="12 13">
    <name type="scientific">Neptunomonas marina</name>
    <dbReference type="NCBI Taxonomy" id="1815562"/>
    <lineage>
        <taxon>Bacteria</taxon>
        <taxon>Pseudomonadati</taxon>
        <taxon>Pseudomonadota</taxon>
        <taxon>Gammaproteobacteria</taxon>
        <taxon>Oceanospirillales</taxon>
        <taxon>Oceanospirillaceae</taxon>
        <taxon>Neptunomonas</taxon>
    </lineage>
</organism>
<feature type="binding site" evidence="7">
    <location>
        <position position="388"/>
    </location>
    <ligand>
        <name>meso-2,6-diaminopimelate</name>
        <dbReference type="ChEBI" id="CHEBI:57791"/>
    </ligand>
</feature>
<dbReference type="RefSeq" id="WP_127694674.1">
    <property type="nucleotide sequence ID" value="NZ_SACQ01000005.1"/>
</dbReference>
<feature type="binding site" evidence="7">
    <location>
        <position position="32"/>
    </location>
    <ligand>
        <name>UDP-N-acetyl-alpha-D-muramoyl-L-alanyl-D-glutamate</name>
        <dbReference type="ChEBI" id="CHEBI:83900"/>
    </ligand>
</feature>
<evidence type="ECO:0000256" key="1">
    <source>
        <dbReference type="ARBA" id="ARBA00005898"/>
    </source>
</evidence>
<dbReference type="SUPFAM" id="SSF63418">
    <property type="entry name" value="MurE/MurF N-terminal domain"/>
    <property type="match status" value="1"/>
</dbReference>
<dbReference type="NCBIfam" id="NF001126">
    <property type="entry name" value="PRK00139.1-4"/>
    <property type="match status" value="1"/>
</dbReference>
<feature type="binding site" evidence="7">
    <location>
        <position position="186"/>
    </location>
    <ligand>
        <name>UDP-N-acetyl-alpha-D-muramoyl-L-alanyl-D-glutamate</name>
        <dbReference type="ChEBI" id="CHEBI:83900"/>
    </ligand>
</feature>
<comment type="subcellular location">
    <subcellularLocation>
        <location evidence="7 8">Cytoplasm</location>
    </subcellularLocation>
</comment>
<evidence type="ECO:0000313" key="13">
    <source>
        <dbReference type="Proteomes" id="UP000282818"/>
    </source>
</evidence>
<feature type="domain" description="Mur ligase central" evidence="11">
    <location>
        <begin position="115"/>
        <end position="314"/>
    </location>
</feature>
<comment type="caution">
    <text evidence="7">Lacks conserved residue(s) required for the propagation of feature annotation.</text>
</comment>
<dbReference type="Pfam" id="PF08245">
    <property type="entry name" value="Mur_ligase_M"/>
    <property type="match status" value="1"/>
</dbReference>
<dbReference type="GO" id="GO:0005737">
    <property type="term" value="C:cytoplasm"/>
    <property type="evidence" value="ECO:0007669"/>
    <property type="project" value="UniProtKB-SubCell"/>
</dbReference>
<evidence type="ECO:0000256" key="4">
    <source>
        <dbReference type="ARBA" id="ARBA00022984"/>
    </source>
</evidence>
<feature type="binding site" evidence="7">
    <location>
        <begin position="159"/>
        <end position="160"/>
    </location>
    <ligand>
        <name>UDP-N-acetyl-alpha-D-muramoyl-L-alanyl-D-glutamate</name>
        <dbReference type="ChEBI" id="CHEBI:83900"/>
    </ligand>
</feature>
<dbReference type="GO" id="GO:0000287">
    <property type="term" value="F:magnesium ion binding"/>
    <property type="evidence" value="ECO:0007669"/>
    <property type="project" value="UniProtKB-UniRule"/>
</dbReference>
<evidence type="ECO:0000256" key="2">
    <source>
        <dbReference type="ARBA" id="ARBA00022618"/>
    </source>
</evidence>
<dbReference type="InterPro" id="IPR035911">
    <property type="entry name" value="MurE/MurF_N"/>
</dbReference>
<evidence type="ECO:0000256" key="6">
    <source>
        <dbReference type="ARBA" id="ARBA00023316"/>
    </source>
</evidence>
<evidence type="ECO:0000256" key="5">
    <source>
        <dbReference type="ARBA" id="ARBA00023306"/>
    </source>
</evidence>
<feature type="binding site" evidence="7">
    <location>
        <position position="194"/>
    </location>
    <ligand>
        <name>UDP-N-acetyl-alpha-D-muramoyl-L-alanyl-D-glutamate</name>
        <dbReference type="ChEBI" id="CHEBI:83900"/>
    </ligand>
</feature>
<keyword evidence="4 7" id="KW-0573">Peptidoglycan synthesis</keyword>
<dbReference type="NCBIfam" id="TIGR01085">
    <property type="entry name" value="murE"/>
    <property type="match status" value="1"/>
</dbReference>
<feature type="binding site" evidence="7">
    <location>
        <begin position="412"/>
        <end position="415"/>
    </location>
    <ligand>
        <name>meso-2,6-diaminopimelate</name>
        <dbReference type="ChEBI" id="CHEBI:57791"/>
    </ligand>
</feature>
<dbReference type="InterPro" id="IPR000713">
    <property type="entry name" value="Mur_ligase_N"/>
</dbReference>
<feature type="binding site" evidence="7">
    <location>
        <position position="463"/>
    </location>
    <ligand>
        <name>meso-2,6-diaminopimelate</name>
        <dbReference type="ChEBI" id="CHEBI:57791"/>
    </ligand>
</feature>
<evidence type="ECO:0000313" key="12">
    <source>
        <dbReference type="EMBL" id="RVU30478.1"/>
    </source>
</evidence>
<dbReference type="Pfam" id="PF02875">
    <property type="entry name" value="Mur_ligase_C"/>
    <property type="match status" value="1"/>
</dbReference>
<keyword evidence="6 7" id="KW-0961">Cell wall biogenesis/degradation</keyword>
<comment type="function">
    <text evidence="7">Catalyzes the addition of meso-diaminopimelic acid to the nucleotide precursor UDP-N-acetylmuramoyl-L-alanyl-D-glutamate (UMAG) in the biosynthesis of bacterial cell-wall peptidoglycan.</text>
</comment>
<dbReference type="EC" id="6.3.2.13" evidence="7"/>
<keyword evidence="3 7" id="KW-0133">Cell shape</keyword>
<gene>
    <name evidence="7" type="primary">murE</name>
    <name evidence="12" type="ORF">EOE65_12620</name>
</gene>
<dbReference type="SUPFAM" id="SSF53244">
    <property type="entry name" value="MurD-like peptide ligases, peptide-binding domain"/>
    <property type="match status" value="1"/>
</dbReference>
<dbReference type="InterPro" id="IPR036565">
    <property type="entry name" value="Mur-like_cat_sf"/>
</dbReference>
<dbReference type="InterPro" id="IPR013221">
    <property type="entry name" value="Mur_ligase_cen"/>
</dbReference>
<dbReference type="PANTHER" id="PTHR23135:SF4">
    <property type="entry name" value="UDP-N-ACETYLMURAMOYL-L-ALANYL-D-GLUTAMATE--2,6-DIAMINOPIMELATE LIGASE MURE HOMOLOG, CHLOROPLASTIC"/>
    <property type="match status" value="1"/>
</dbReference>
<name>A0A437Q7M2_9GAMM</name>
<keyword evidence="2 7" id="KW-0132">Cell division</keyword>
<evidence type="ECO:0000256" key="7">
    <source>
        <dbReference type="HAMAP-Rule" id="MF_00208"/>
    </source>
</evidence>
<keyword evidence="7 12" id="KW-0436">Ligase</keyword>
<keyword evidence="7" id="KW-0067">ATP-binding</keyword>
<dbReference type="GO" id="GO:0051301">
    <property type="term" value="P:cell division"/>
    <property type="evidence" value="ECO:0007669"/>
    <property type="project" value="UniProtKB-KW"/>
</dbReference>
<keyword evidence="5 7" id="KW-0131">Cell cycle</keyword>
<dbReference type="InterPro" id="IPR005761">
    <property type="entry name" value="UDP-N-AcMur-Glu-dNH2Pim_ligase"/>
</dbReference>
<keyword evidence="13" id="KW-1185">Reference proteome</keyword>
<comment type="similarity">
    <text evidence="1 7">Belongs to the MurCDEF family. MurE subfamily.</text>
</comment>
<feature type="modified residue" description="N6-carboxylysine" evidence="7">
    <location>
        <position position="226"/>
    </location>
</feature>
<comment type="caution">
    <text evidence="12">The sequence shown here is derived from an EMBL/GenBank/DDBJ whole genome shotgun (WGS) entry which is preliminary data.</text>
</comment>
<dbReference type="InterPro" id="IPR004101">
    <property type="entry name" value="Mur_ligase_C"/>
</dbReference>
<dbReference type="Gene3D" id="3.40.1190.10">
    <property type="entry name" value="Mur-like, catalytic domain"/>
    <property type="match status" value="1"/>
</dbReference>
<dbReference type="UniPathway" id="UPA00219"/>
<dbReference type="AlphaFoldDB" id="A0A437Q7M2"/>
<evidence type="ECO:0000259" key="9">
    <source>
        <dbReference type="Pfam" id="PF01225"/>
    </source>
</evidence>
<evidence type="ECO:0000256" key="3">
    <source>
        <dbReference type="ARBA" id="ARBA00022960"/>
    </source>
</evidence>
<dbReference type="HAMAP" id="MF_00208">
    <property type="entry name" value="MurE"/>
    <property type="match status" value="1"/>
</dbReference>
<evidence type="ECO:0000256" key="8">
    <source>
        <dbReference type="RuleBase" id="RU004135"/>
    </source>
</evidence>
<dbReference type="SUPFAM" id="SSF53623">
    <property type="entry name" value="MurD-like peptide ligases, catalytic domain"/>
    <property type="match status" value="1"/>
</dbReference>
<evidence type="ECO:0000259" key="10">
    <source>
        <dbReference type="Pfam" id="PF02875"/>
    </source>
</evidence>
<reference evidence="12 13" key="1">
    <citation type="submission" date="2019-01" db="EMBL/GenBank/DDBJ databases">
        <authorList>
            <person name="Chen W.-M."/>
        </authorList>
    </citation>
    <scope>NUCLEOTIDE SEQUENCE [LARGE SCALE GENOMIC DNA]</scope>
    <source>
        <strain evidence="12 13">HPM-16</strain>
    </source>
</reference>
<dbReference type="GO" id="GO:0005524">
    <property type="term" value="F:ATP binding"/>
    <property type="evidence" value="ECO:0007669"/>
    <property type="project" value="UniProtKB-UniRule"/>
</dbReference>
<feature type="domain" description="Mur ligase N-terminal catalytic" evidence="9">
    <location>
        <begin position="24"/>
        <end position="94"/>
    </location>
</feature>
<dbReference type="PANTHER" id="PTHR23135">
    <property type="entry name" value="MUR LIGASE FAMILY MEMBER"/>
    <property type="match status" value="1"/>
</dbReference>
<dbReference type="Proteomes" id="UP000282818">
    <property type="component" value="Unassembled WGS sequence"/>
</dbReference>
<keyword evidence="7" id="KW-0547">Nucleotide-binding</keyword>
<dbReference type="Gene3D" id="3.40.1390.10">
    <property type="entry name" value="MurE/MurF, N-terminal domain"/>
    <property type="match status" value="1"/>
</dbReference>
<dbReference type="InterPro" id="IPR036615">
    <property type="entry name" value="Mur_ligase_C_dom_sf"/>
</dbReference>
<feature type="domain" description="Mur ligase C-terminal" evidence="10">
    <location>
        <begin position="339"/>
        <end position="465"/>
    </location>
</feature>
<sequence length="495" mass="52137">MNFIPKTLTQLGIVEIGAAYADLEVTGIAIDSRKVSAGALFVARDGVNHRGIDYLVAAQEKGAVAAVIDSDNANLPLPEALTIPVFTVDELAKATGAWVSDMLSAPSEQLRVLAITGTNGKTSCAHFAAQMLSNLGVKTAVLGTVGNGFLGQLEVASHTTPDVISLHQCLAQYLEQGAEAVVMEASSHALDQFRIAGVQFDAVGFTNLSRDHLDYHGTMAEYGAAKARLFLDYDAPVKVINTDDEYGSMLLGDLSARGLMVKSVGEHSGADYRVENVHLDADGVSFSLQSGGQKIAITSAVIGRFNVANLSLVTTMLLGMGYTAEQVAAAATTVNAVPGRMELLSVPAKPTVLVDYAHTPDALEKALQASRFHCSANVWVVFGCGGDRDTGKRADMAKVAEALADHVIVTSDNPRSEVPQDIIDMILAGFSDLASVQYNVDRAAAIGMAIEQAGADDFILIAGKGHEDYQEIQGVKHHFSDQEVALALLKGGLAI</sequence>
<dbReference type="GO" id="GO:0008360">
    <property type="term" value="P:regulation of cell shape"/>
    <property type="evidence" value="ECO:0007669"/>
    <property type="project" value="UniProtKB-KW"/>
</dbReference>
<dbReference type="Gene3D" id="3.90.190.20">
    <property type="entry name" value="Mur ligase, C-terminal domain"/>
    <property type="match status" value="1"/>
</dbReference>
<feature type="short sequence motif" description="Meso-diaminopimelate recognition motif" evidence="7">
    <location>
        <begin position="412"/>
        <end position="415"/>
    </location>
</feature>
<dbReference type="GO" id="GO:0009252">
    <property type="term" value="P:peptidoglycan biosynthetic process"/>
    <property type="evidence" value="ECO:0007669"/>
    <property type="project" value="UniProtKB-UniRule"/>
</dbReference>